<feature type="transmembrane region" description="Helical" evidence="2">
    <location>
        <begin position="104"/>
        <end position="130"/>
    </location>
</feature>
<accession>A0A8H3X8Z1</accession>
<feature type="transmembrane region" description="Helical" evidence="2">
    <location>
        <begin position="192"/>
        <end position="209"/>
    </location>
</feature>
<reference evidence="3 4" key="1">
    <citation type="journal article" date="2019" name="Environ. Microbiol.">
        <title>At the nexus of three kingdoms: the genome of the mycorrhizal fungus Gigaspora margarita provides insights into plant, endobacterial and fungal interactions.</title>
        <authorList>
            <person name="Venice F."/>
            <person name="Ghignone S."/>
            <person name="Salvioli di Fossalunga A."/>
            <person name="Amselem J."/>
            <person name="Novero M."/>
            <person name="Xianan X."/>
            <person name="Sedzielewska Toro K."/>
            <person name="Morin E."/>
            <person name="Lipzen A."/>
            <person name="Grigoriev I.V."/>
            <person name="Henrissat B."/>
            <person name="Martin F.M."/>
            <person name="Bonfante P."/>
        </authorList>
    </citation>
    <scope>NUCLEOTIDE SEQUENCE [LARGE SCALE GENOMIC DNA]</scope>
    <source>
        <strain evidence="3 4">BEG34</strain>
    </source>
</reference>
<evidence type="ECO:0000256" key="1">
    <source>
        <dbReference type="SAM" id="MobiDB-lite"/>
    </source>
</evidence>
<evidence type="ECO:0000256" key="2">
    <source>
        <dbReference type="SAM" id="Phobius"/>
    </source>
</evidence>
<keyword evidence="2" id="KW-1133">Transmembrane helix</keyword>
<feature type="transmembrane region" description="Helical" evidence="2">
    <location>
        <begin position="274"/>
        <end position="292"/>
    </location>
</feature>
<gene>
    <name evidence="3" type="ORF">F8M41_005392</name>
</gene>
<feature type="transmembrane region" description="Helical" evidence="2">
    <location>
        <begin position="229"/>
        <end position="254"/>
    </location>
</feature>
<evidence type="ECO:0000313" key="4">
    <source>
        <dbReference type="Proteomes" id="UP000439903"/>
    </source>
</evidence>
<sequence>MIMTLYNSYSDNSYLARACYIPFILVWMLIRSKRIKQWESFSISRLIRLDPCSLFTYSFILSLITQMGNDVIMYYIRTQEVDTNSTETIMAKPESNWSLMDSQLNMIACYLGAISISFIITSLLALQAYWNHLMEQLSRRQFISAWEYWTYLMLAVFLIPVFPILVVIFVILKSNPSYPVDIPQLTSSSLTFVIFLLGLRTQFGISKLIKTPTRMISLNQGKLKYFQDLNVWLIMSLFIWSISYLLLIIDRLFVSQEFLYNSRFIIDFLSVNANFGRLFMYITLILIVYPDFPIDTSSSPKRQISKPMNVIKHDIPNLDELIYQSYASVDISTTSEKQASSKLTKKNSKNSKTKLPFNKSINGEDLPTSPLRQKSLIDEALQQQIVVEMTRERTVEPAYMHSYINPHVPHRNNLQSPTPSNRPNSDLLAPLPSPNSEFAVSNDRISNNNNQGRSLFFQNNNQRIAPDSEEIVNGTQSEQNLNRINQGQNFVSINVNEQINLGDVKRDQYNQKNRTGLNIDTNVRNNTGKQNDNEFLQKYKKGFV</sequence>
<dbReference type="Proteomes" id="UP000439903">
    <property type="component" value="Unassembled WGS sequence"/>
</dbReference>
<proteinExistence type="predicted"/>
<feature type="region of interest" description="Disordered" evidence="1">
    <location>
        <begin position="337"/>
        <end position="369"/>
    </location>
</feature>
<protein>
    <submittedName>
        <fullName evidence="3">Uncharacterized protein</fullName>
    </submittedName>
</protein>
<feature type="compositionally biased region" description="Polar residues" evidence="1">
    <location>
        <begin position="412"/>
        <end position="424"/>
    </location>
</feature>
<organism evidence="3 4">
    <name type="scientific">Gigaspora margarita</name>
    <dbReference type="NCBI Taxonomy" id="4874"/>
    <lineage>
        <taxon>Eukaryota</taxon>
        <taxon>Fungi</taxon>
        <taxon>Fungi incertae sedis</taxon>
        <taxon>Mucoromycota</taxon>
        <taxon>Glomeromycotina</taxon>
        <taxon>Glomeromycetes</taxon>
        <taxon>Diversisporales</taxon>
        <taxon>Gigasporaceae</taxon>
        <taxon>Gigaspora</taxon>
    </lineage>
</organism>
<keyword evidence="2" id="KW-0472">Membrane</keyword>
<feature type="transmembrane region" description="Helical" evidence="2">
    <location>
        <begin position="12"/>
        <end position="30"/>
    </location>
</feature>
<dbReference type="EMBL" id="WTPW01001509">
    <property type="protein sequence ID" value="KAF0431410.1"/>
    <property type="molecule type" value="Genomic_DNA"/>
</dbReference>
<name>A0A8H3X8Z1_GIGMA</name>
<keyword evidence="4" id="KW-1185">Reference proteome</keyword>
<feature type="transmembrane region" description="Helical" evidence="2">
    <location>
        <begin position="151"/>
        <end position="172"/>
    </location>
</feature>
<evidence type="ECO:0000313" key="3">
    <source>
        <dbReference type="EMBL" id="KAF0431410.1"/>
    </source>
</evidence>
<feature type="compositionally biased region" description="Basic residues" evidence="1">
    <location>
        <begin position="343"/>
        <end position="352"/>
    </location>
</feature>
<dbReference type="OrthoDB" id="2384193at2759"/>
<dbReference type="AlphaFoldDB" id="A0A8H3X8Z1"/>
<feature type="region of interest" description="Disordered" evidence="1">
    <location>
        <begin position="407"/>
        <end position="437"/>
    </location>
</feature>
<feature type="transmembrane region" description="Helical" evidence="2">
    <location>
        <begin position="51"/>
        <end position="76"/>
    </location>
</feature>
<keyword evidence="2" id="KW-0812">Transmembrane</keyword>
<comment type="caution">
    <text evidence="3">The sequence shown here is derived from an EMBL/GenBank/DDBJ whole genome shotgun (WGS) entry which is preliminary data.</text>
</comment>